<evidence type="ECO:0000256" key="1">
    <source>
        <dbReference type="SAM" id="MobiDB-lite"/>
    </source>
</evidence>
<accession>A0AAN9TKD9</accession>
<reference evidence="2 3" key="1">
    <citation type="submission" date="2024-03" db="EMBL/GenBank/DDBJ databases">
        <title>Adaptation during the transition from Ophiocordyceps entomopathogen to insect associate is accompanied by gene loss and intensified selection.</title>
        <authorList>
            <person name="Ward C.M."/>
            <person name="Onetto C.A."/>
            <person name="Borneman A.R."/>
        </authorList>
    </citation>
    <scope>NUCLEOTIDE SEQUENCE [LARGE SCALE GENOMIC DNA]</scope>
    <source>
        <strain evidence="2">AWRI1</strain>
        <tissue evidence="2">Single Adult Female</tissue>
    </source>
</reference>
<feature type="region of interest" description="Disordered" evidence="1">
    <location>
        <begin position="67"/>
        <end position="90"/>
    </location>
</feature>
<gene>
    <name evidence="2" type="ORF">V9T40_007720</name>
</gene>
<organism evidence="2 3">
    <name type="scientific">Parthenolecanium corni</name>
    <dbReference type="NCBI Taxonomy" id="536013"/>
    <lineage>
        <taxon>Eukaryota</taxon>
        <taxon>Metazoa</taxon>
        <taxon>Ecdysozoa</taxon>
        <taxon>Arthropoda</taxon>
        <taxon>Hexapoda</taxon>
        <taxon>Insecta</taxon>
        <taxon>Pterygota</taxon>
        <taxon>Neoptera</taxon>
        <taxon>Paraneoptera</taxon>
        <taxon>Hemiptera</taxon>
        <taxon>Sternorrhyncha</taxon>
        <taxon>Coccoidea</taxon>
        <taxon>Coccidae</taxon>
        <taxon>Parthenolecanium</taxon>
    </lineage>
</organism>
<comment type="caution">
    <text evidence="2">The sequence shown here is derived from an EMBL/GenBank/DDBJ whole genome shotgun (WGS) entry which is preliminary data.</text>
</comment>
<dbReference type="Proteomes" id="UP001367676">
    <property type="component" value="Unassembled WGS sequence"/>
</dbReference>
<proteinExistence type="predicted"/>
<keyword evidence="3" id="KW-1185">Reference proteome</keyword>
<name>A0AAN9TKD9_9HEMI</name>
<dbReference type="AlphaFoldDB" id="A0AAN9TKD9"/>
<dbReference type="EMBL" id="JBBCAQ010000020">
    <property type="protein sequence ID" value="KAK7592968.1"/>
    <property type="molecule type" value="Genomic_DNA"/>
</dbReference>
<evidence type="ECO:0000313" key="2">
    <source>
        <dbReference type="EMBL" id="KAK7592968.1"/>
    </source>
</evidence>
<sequence>MPLPGAVLLLNALHNLRLPVSTISFSDRCSASQNNSFPSGGSGGKTTACILKRPAVDLQTLSTADVRRTAAPPSGETVTGSEIRPRGSERNAVTEGIESWKYFESAGRKRTKDRRLISSSGRAFHTDIPREPISAFPASDRLRICPVRLRLLRSSQNLLCLIIKDVATGTVWPIV</sequence>
<protein>
    <submittedName>
        <fullName evidence="2">Uncharacterized protein</fullName>
    </submittedName>
</protein>
<evidence type="ECO:0000313" key="3">
    <source>
        <dbReference type="Proteomes" id="UP001367676"/>
    </source>
</evidence>